<evidence type="ECO:0000256" key="2">
    <source>
        <dbReference type="ARBA" id="ARBA00022525"/>
    </source>
</evidence>
<dbReference type="OrthoDB" id="4405280at2759"/>
<dbReference type="Pfam" id="PF00008">
    <property type="entry name" value="EGF"/>
    <property type="match status" value="1"/>
</dbReference>
<dbReference type="FunFam" id="2.10.25.10:FF:000240">
    <property type="entry name" value="Vitamin K-dependent protein S"/>
    <property type="match status" value="7"/>
</dbReference>
<feature type="disulfide bond" evidence="8">
    <location>
        <begin position="113"/>
        <end position="122"/>
    </location>
</feature>
<reference evidence="9" key="1">
    <citation type="submission" date="2022-03" db="EMBL/GenBank/DDBJ databases">
        <authorList>
            <person name="Martin C."/>
        </authorList>
    </citation>
    <scope>NUCLEOTIDE SEQUENCE</scope>
</reference>
<dbReference type="InterPro" id="IPR018097">
    <property type="entry name" value="EGF_Ca-bd_CS"/>
</dbReference>
<evidence type="ECO:0000256" key="4">
    <source>
        <dbReference type="ARBA" id="ARBA00022729"/>
    </source>
</evidence>
<dbReference type="Proteomes" id="UP000749559">
    <property type="component" value="Unassembled WGS sequence"/>
</dbReference>
<dbReference type="InterPro" id="IPR026823">
    <property type="entry name" value="cEGF"/>
</dbReference>
<keyword evidence="3 8" id="KW-0245">EGF-like domain</keyword>
<keyword evidence="7" id="KW-0325">Glycoprotein</keyword>
<dbReference type="InterPro" id="IPR001881">
    <property type="entry name" value="EGF-like_Ca-bd_dom"/>
</dbReference>
<evidence type="ECO:0000256" key="3">
    <source>
        <dbReference type="ARBA" id="ARBA00022536"/>
    </source>
</evidence>
<name>A0A8J1TIM0_OWEFU</name>
<dbReference type="GO" id="GO:0005509">
    <property type="term" value="F:calcium ion binding"/>
    <property type="evidence" value="ECO:0007669"/>
    <property type="project" value="InterPro"/>
</dbReference>
<comment type="subcellular location">
    <subcellularLocation>
        <location evidence="1">Secreted</location>
    </subcellularLocation>
</comment>
<dbReference type="InterPro" id="IPR009030">
    <property type="entry name" value="Growth_fac_rcpt_cys_sf"/>
</dbReference>
<keyword evidence="4" id="KW-0732">Signal</keyword>
<dbReference type="PANTHER" id="PTHR47333:SF4">
    <property type="entry name" value="EGF-LIKE DOMAIN-CONTAINING PROTEIN"/>
    <property type="match status" value="1"/>
</dbReference>
<keyword evidence="6 8" id="KW-1015">Disulfide bond</keyword>
<dbReference type="InterPro" id="IPR049883">
    <property type="entry name" value="NOTCH1_EGF-like"/>
</dbReference>
<dbReference type="AlphaFoldDB" id="A0A8J1TIM0"/>
<dbReference type="PROSITE" id="PS01186">
    <property type="entry name" value="EGF_2"/>
    <property type="match status" value="8"/>
</dbReference>
<proteinExistence type="predicted"/>
<dbReference type="Pfam" id="PF07645">
    <property type="entry name" value="EGF_CA"/>
    <property type="match status" value="3"/>
</dbReference>
<dbReference type="InterPro" id="IPR000742">
    <property type="entry name" value="EGF"/>
</dbReference>
<dbReference type="SMART" id="SM00179">
    <property type="entry name" value="EGF_CA"/>
    <property type="match status" value="10"/>
</dbReference>
<gene>
    <name evidence="9" type="ORF">OFUS_LOCUS4818</name>
</gene>
<evidence type="ECO:0000313" key="10">
    <source>
        <dbReference type="Proteomes" id="UP000749559"/>
    </source>
</evidence>
<dbReference type="EMBL" id="CAIIXF020000002">
    <property type="protein sequence ID" value="CAH1777824.1"/>
    <property type="molecule type" value="Genomic_DNA"/>
</dbReference>
<dbReference type="PROSITE" id="PS50026">
    <property type="entry name" value="EGF_3"/>
    <property type="match status" value="7"/>
</dbReference>
<keyword evidence="5" id="KW-0677">Repeat</keyword>
<dbReference type="InterPro" id="IPR000152">
    <property type="entry name" value="EGF-type_Asp/Asn_hydroxyl_site"/>
</dbReference>
<dbReference type="Pfam" id="PF12662">
    <property type="entry name" value="cEGF"/>
    <property type="match status" value="3"/>
</dbReference>
<dbReference type="PROSITE" id="PS01187">
    <property type="entry name" value="EGF_CA"/>
    <property type="match status" value="3"/>
</dbReference>
<dbReference type="GO" id="GO:0005576">
    <property type="term" value="C:extracellular region"/>
    <property type="evidence" value="ECO:0007669"/>
    <property type="project" value="UniProtKB-SubCell"/>
</dbReference>
<evidence type="ECO:0000256" key="1">
    <source>
        <dbReference type="ARBA" id="ARBA00004613"/>
    </source>
</evidence>
<evidence type="ECO:0000256" key="8">
    <source>
        <dbReference type="PROSITE-ProRule" id="PRU00076"/>
    </source>
</evidence>
<dbReference type="FunFam" id="2.10.25.10:FF:000119">
    <property type="entry name" value="vitamin K-dependent protein S"/>
    <property type="match status" value="1"/>
</dbReference>
<dbReference type="SUPFAM" id="SSF57184">
    <property type="entry name" value="Growth factor receptor domain"/>
    <property type="match status" value="3"/>
</dbReference>
<dbReference type="Pfam" id="PF14670">
    <property type="entry name" value="FXa_inhibition"/>
    <property type="match status" value="2"/>
</dbReference>
<sequence length="738" mass="79594">MRVSVIAGFFLIYLSIQDADGSWCTSQRQRVETYSELVSSSRPTKYYTGCGLFSLWRCTRLRYITIYSTQQRARTVTYSVRACCAGYKGSNCEIPICNCFNGGTCIRPNHCTCVTGYASPSCTDIDECSIRNGGCDHTCANTAGSYACSCRSGYRLHGKTCVDINECNNGNGGCAQICSNTIGTYTCSCNNGYYLSSTNRRSCIDVDECSLGTSRCDQGCVNTLGSYRCTCHAGYALHSNGYTCNDINECSQLNGGCSQLCINTQGSFRCDCNPGYDLNDQTCEDIDECSVSDQGCQHQCENTDGSYRCFCNTGYILDSNEKNCKDEDECSKDICDQHCSNTHGSYVCSCNTGYVLSSNGRTCSDVDECQVNNGGCDPDLMKCINLIGSFGCDCRKGYTLDDETSKTCINIDECAQGFDGCTGGCLNTPGGFNCTCDPGFSLESDGKTCADINECAQGTDGCMEGCLNTPGTFRCICNPGFLLEKDYKSCAETNECLINNGGCTHTCIDTYGSFVCSCPDGFLLGPDKLTCIDESTIVDACHPNPCKHGGICSLGDDDSFICACADSGFGGILCNRRILMANVVDDAFNSGQKSGSIQVRAKPENSLTITPTAPGLSFLPTSLELRNDVTVGYFEVKSISSGPKPIKFILSGSDADIFDVVDELQVFVKDVFSRLHLARKILPGGCFPLPLTTCPTVFNEEIGLSSTAEWYQLNSNSNVKFTLGITFVVINNFPLPIS</sequence>
<evidence type="ECO:0000256" key="7">
    <source>
        <dbReference type="ARBA" id="ARBA00023180"/>
    </source>
</evidence>
<dbReference type="InterPro" id="IPR013032">
    <property type="entry name" value="EGF-like_CS"/>
</dbReference>
<keyword evidence="2" id="KW-0964">Secreted</keyword>
<dbReference type="PANTHER" id="PTHR47333">
    <property type="entry name" value="VON WILLEBRAND FACTOR C AND EGF DOMAIN-CONTAINING PROTEIN"/>
    <property type="match status" value="1"/>
</dbReference>
<evidence type="ECO:0000256" key="5">
    <source>
        <dbReference type="ARBA" id="ARBA00022737"/>
    </source>
</evidence>
<dbReference type="SMART" id="SM00181">
    <property type="entry name" value="EGF"/>
    <property type="match status" value="12"/>
</dbReference>
<comment type="caution">
    <text evidence="8">Lacks conserved residue(s) required for the propagation of feature annotation.</text>
</comment>
<dbReference type="Pfam" id="PF12661">
    <property type="entry name" value="hEGF"/>
    <property type="match status" value="1"/>
</dbReference>
<dbReference type="Gene3D" id="2.10.25.10">
    <property type="entry name" value="Laminin"/>
    <property type="match status" value="12"/>
</dbReference>
<protein>
    <submittedName>
        <fullName evidence="9">Uncharacterized protein</fullName>
    </submittedName>
</protein>
<keyword evidence="10" id="KW-1185">Reference proteome</keyword>
<accession>A0A8J1TIM0</accession>
<organism evidence="9 10">
    <name type="scientific">Owenia fusiformis</name>
    <name type="common">Polychaete worm</name>
    <dbReference type="NCBI Taxonomy" id="6347"/>
    <lineage>
        <taxon>Eukaryota</taxon>
        <taxon>Metazoa</taxon>
        <taxon>Spiralia</taxon>
        <taxon>Lophotrochozoa</taxon>
        <taxon>Annelida</taxon>
        <taxon>Polychaeta</taxon>
        <taxon>Sedentaria</taxon>
        <taxon>Canalipalpata</taxon>
        <taxon>Sabellida</taxon>
        <taxon>Oweniida</taxon>
        <taxon>Oweniidae</taxon>
        <taxon>Owenia</taxon>
    </lineage>
</organism>
<dbReference type="PROSITE" id="PS00010">
    <property type="entry name" value="ASX_HYDROXYL"/>
    <property type="match status" value="8"/>
</dbReference>
<feature type="non-terminal residue" evidence="9">
    <location>
        <position position="1"/>
    </location>
</feature>
<dbReference type="InterPro" id="IPR052080">
    <property type="entry name" value="vWF_C/EGF_Fibrillin"/>
</dbReference>
<comment type="caution">
    <text evidence="9">The sequence shown here is derived from an EMBL/GenBank/DDBJ whole genome shotgun (WGS) entry which is preliminary data.</text>
</comment>
<dbReference type="SUPFAM" id="SSF57196">
    <property type="entry name" value="EGF/Laminin"/>
    <property type="match status" value="2"/>
</dbReference>
<evidence type="ECO:0000256" key="6">
    <source>
        <dbReference type="ARBA" id="ARBA00023157"/>
    </source>
</evidence>
<evidence type="ECO:0000313" key="9">
    <source>
        <dbReference type="EMBL" id="CAH1777824.1"/>
    </source>
</evidence>